<keyword evidence="2" id="KW-1185">Reference proteome</keyword>
<protein>
    <submittedName>
        <fullName evidence="1">Uncharacterized protein</fullName>
    </submittedName>
</protein>
<dbReference type="EMBL" id="JAPJUH010000003">
    <property type="protein sequence ID" value="MCX3265254.1"/>
    <property type="molecule type" value="Genomic_DNA"/>
</dbReference>
<organism evidence="1 2">
    <name type="scientific">Pedobacter agri</name>
    <dbReference type="NCBI Taxonomy" id="454586"/>
    <lineage>
        <taxon>Bacteria</taxon>
        <taxon>Pseudomonadati</taxon>
        <taxon>Bacteroidota</taxon>
        <taxon>Sphingobacteriia</taxon>
        <taxon>Sphingobacteriales</taxon>
        <taxon>Sphingobacteriaceae</taxon>
        <taxon>Pedobacter</taxon>
    </lineage>
</organism>
<proteinExistence type="predicted"/>
<name>A0A9X3DD85_9SPHI</name>
<evidence type="ECO:0000313" key="2">
    <source>
        <dbReference type="Proteomes" id="UP001142592"/>
    </source>
</evidence>
<sequence>MNSHYNLENCTIKVHLDVGIIRVYGNAELWRFLDGKAGERFTLLVKTIKDDYLQKFGRPLQITDRSLIVEILVHVYCDYLGLQFNRLVKFKPLNKFVNKLLERAEVVDCGEKAKDSNRWVWDTLAPLKGFFIKILPRNLSDTNLKLH</sequence>
<accession>A0A9X3DD85</accession>
<gene>
    <name evidence="1" type="ORF">OQZ29_10890</name>
</gene>
<dbReference type="AlphaFoldDB" id="A0A9X3DD85"/>
<comment type="caution">
    <text evidence="1">The sequence shown here is derived from an EMBL/GenBank/DDBJ whole genome shotgun (WGS) entry which is preliminary data.</text>
</comment>
<reference evidence="1" key="1">
    <citation type="submission" date="2022-11" db="EMBL/GenBank/DDBJ databases">
        <authorList>
            <person name="Graham C."/>
            <person name="Newman J.D."/>
        </authorList>
    </citation>
    <scope>NUCLEOTIDE SEQUENCE</scope>
    <source>
        <strain evidence="1">DSM 19486</strain>
    </source>
</reference>
<dbReference type="RefSeq" id="WP_010603530.1">
    <property type="nucleotide sequence ID" value="NZ_JAPJUH010000003.1"/>
</dbReference>
<evidence type="ECO:0000313" key="1">
    <source>
        <dbReference type="EMBL" id="MCX3265254.1"/>
    </source>
</evidence>
<dbReference type="Proteomes" id="UP001142592">
    <property type="component" value="Unassembled WGS sequence"/>
</dbReference>